<feature type="coiled-coil region" evidence="1">
    <location>
        <begin position="209"/>
        <end position="236"/>
    </location>
</feature>
<evidence type="ECO:0000256" key="1">
    <source>
        <dbReference type="SAM" id="Coils"/>
    </source>
</evidence>
<reference evidence="3" key="1">
    <citation type="journal article" date="2019" name="Science">
        <title>Mutation of a bHLH transcription factor allowed almond domestication.</title>
        <authorList>
            <person name="Sanchez-Perez R."/>
            <person name="Pavan S."/>
            <person name="Mazzeo R."/>
            <person name="Moldovan C."/>
            <person name="Aiese Cigliano R."/>
            <person name="Del Cueto J."/>
            <person name="Ricciardi F."/>
            <person name="Lotti C."/>
            <person name="Ricciardi L."/>
            <person name="Dicenta F."/>
            <person name="Lopez-Marques R.L."/>
            <person name="Lindberg Moller B."/>
        </authorList>
    </citation>
    <scope>NUCLEOTIDE SEQUENCE</scope>
</reference>
<protein>
    <submittedName>
        <fullName evidence="3">Uncharacterized protein</fullName>
    </submittedName>
</protein>
<dbReference type="GO" id="GO:0070973">
    <property type="term" value="P:protein localization to endoplasmic reticulum exit site"/>
    <property type="evidence" value="ECO:0007669"/>
    <property type="project" value="TreeGrafter"/>
</dbReference>
<feature type="coiled-coil region" evidence="1">
    <location>
        <begin position="262"/>
        <end position="331"/>
    </location>
</feature>
<gene>
    <name evidence="3" type="ORF">Prudu_010776</name>
</gene>
<keyword evidence="1" id="KW-0175">Coiled coil</keyword>
<dbReference type="AlphaFoldDB" id="A0A4Y1RA39"/>
<dbReference type="GO" id="GO:0006886">
    <property type="term" value="P:intracellular protein transport"/>
    <property type="evidence" value="ECO:0007669"/>
    <property type="project" value="InterPro"/>
</dbReference>
<feature type="coiled-coil region" evidence="1">
    <location>
        <begin position="153"/>
        <end position="180"/>
    </location>
</feature>
<dbReference type="GO" id="GO:0005789">
    <property type="term" value="C:endoplasmic reticulum membrane"/>
    <property type="evidence" value="ECO:0007669"/>
    <property type="project" value="TreeGrafter"/>
</dbReference>
<feature type="coiled-coil region" evidence="1">
    <location>
        <begin position="432"/>
        <end position="459"/>
    </location>
</feature>
<organism evidence="3">
    <name type="scientific">Prunus dulcis</name>
    <name type="common">Almond</name>
    <name type="synonym">Amygdalus dulcis</name>
    <dbReference type="NCBI Taxonomy" id="3755"/>
    <lineage>
        <taxon>Eukaryota</taxon>
        <taxon>Viridiplantae</taxon>
        <taxon>Streptophyta</taxon>
        <taxon>Embryophyta</taxon>
        <taxon>Tracheophyta</taxon>
        <taxon>Spermatophyta</taxon>
        <taxon>Magnoliopsida</taxon>
        <taxon>eudicotyledons</taxon>
        <taxon>Gunneridae</taxon>
        <taxon>Pentapetalae</taxon>
        <taxon>rosids</taxon>
        <taxon>fabids</taxon>
        <taxon>Rosales</taxon>
        <taxon>Rosaceae</taxon>
        <taxon>Amygdaloideae</taxon>
        <taxon>Amygdaleae</taxon>
        <taxon>Prunus</taxon>
    </lineage>
</organism>
<dbReference type="InterPro" id="IPR008417">
    <property type="entry name" value="BAP29/BAP31"/>
</dbReference>
<feature type="region of interest" description="Disordered" evidence="2">
    <location>
        <begin position="105"/>
        <end position="129"/>
    </location>
</feature>
<feature type="coiled-coil region" evidence="1">
    <location>
        <begin position="488"/>
        <end position="541"/>
    </location>
</feature>
<dbReference type="EMBL" id="AP019300">
    <property type="protein sequence ID" value="BBH00718.1"/>
    <property type="molecule type" value="Genomic_DNA"/>
</dbReference>
<evidence type="ECO:0000256" key="2">
    <source>
        <dbReference type="SAM" id="MobiDB-lite"/>
    </source>
</evidence>
<sequence>MNMNPNMILNLVHAELATTNRELPLFGYLTNSKNSNFQAYPACIEGFMPTICLDPAYLHHSIFLRAVLSPSSVRLLVSSWCIGGYDSGEDATSWVVAVQNPDPPTSLSNRFHHPDTRANPKRDLSRTPWKDIRKLRRQAKLRKRFEENDNGLLGEKENQLQFLRRKLNNVEYELRTKTKELVVANADSSSLSNLFNKLHIEQGIVVQENQSLQNELKSSNIKLQQLQYELDEMTQEVLAGNNYASALQKRSEEAFLNHNRLFAEKEKQLQSLRTRLDQLEFELQNKESEVNVAEANNDVLRNLYGELLEENQSLKSQLQSYDNKFKQLESEIDKKTEFDHVCELQFWKATLSQVEYDLRMKTEELDVAEANITSLGNLLKELHAEKDIVVQENQHLQYELYRRKQEFLAENNNVSDLQKRYEEASVNHCGILAEKEKQLQSLRIRLDKLEFELENQEREVCVAEANTDVVRKLFGESLIEQGVVVEENQSLKSQLQSYDKKLKQLEYEVETETEANIIDLKEDLEDDILEYDQLLEETKILRSQLEWEIVTDSQSSQQD</sequence>
<feature type="compositionally biased region" description="Basic and acidic residues" evidence="2">
    <location>
        <begin position="112"/>
        <end position="129"/>
    </location>
</feature>
<dbReference type="GO" id="GO:0006888">
    <property type="term" value="P:endoplasmic reticulum to Golgi vesicle-mediated transport"/>
    <property type="evidence" value="ECO:0007669"/>
    <property type="project" value="TreeGrafter"/>
</dbReference>
<dbReference type="PANTHER" id="PTHR12701">
    <property type="entry name" value="BCR-ASSOCIATED PROTEIN, BAP"/>
    <property type="match status" value="1"/>
</dbReference>
<evidence type="ECO:0000313" key="3">
    <source>
        <dbReference type="EMBL" id="BBH00718.1"/>
    </source>
</evidence>
<name>A0A4Y1RA39_PRUDU</name>
<accession>A0A4Y1RA39</accession>
<dbReference type="PANTHER" id="PTHR12701:SF13">
    <property type="entry name" value="ENDOPLASMIC RETICULUM TRANSMEMBRANE PROTEIN"/>
    <property type="match status" value="1"/>
</dbReference>
<proteinExistence type="predicted"/>